<organism evidence="1 2">
    <name type="scientific">Diplocarpon coronariae</name>
    <dbReference type="NCBI Taxonomy" id="2795749"/>
    <lineage>
        <taxon>Eukaryota</taxon>
        <taxon>Fungi</taxon>
        <taxon>Dikarya</taxon>
        <taxon>Ascomycota</taxon>
        <taxon>Pezizomycotina</taxon>
        <taxon>Leotiomycetes</taxon>
        <taxon>Helotiales</taxon>
        <taxon>Drepanopezizaceae</taxon>
        <taxon>Diplocarpon</taxon>
    </lineage>
</organism>
<dbReference type="AlphaFoldDB" id="A0A218Z875"/>
<dbReference type="InParanoid" id="A0A218Z875"/>
<evidence type="ECO:0000313" key="2">
    <source>
        <dbReference type="Proteomes" id="UP000242519"/>
    </source>
</evidence>
<protein>
    <recommendedName>
        <fullName evidence="3">F-box domain-containing protein</fullName>
    </recommendedName>
</protein>
<accession>A0A218Z875</accession>
<gene>
    <name evidence="1" type="ORF">B2J93_9337</name>
</gene>
<dbReference type="Proteomes" id="UP000242519">
    <property type="component" value="Unassembled WGS sequence"/>
</dbReference>
<dbReference type="SUPFAM" id="SSF52047">
    <property type="entry name" value="RNI-like"/>
    <property type="match status" value="1"/>
</dbReference>
<sequence>MASSISFMDWVARSQGKTPYAVGLSPLECLPTELLNRILLLVAAPVPSRGWNSPYALPDEGFYRPSSLLSCLRVSVRIHETAIYIMYRGLVVLACKTSSITRIFQILDQKPRLASLVHTFDITRSLCSDCTISHHKLALLPQLRDLRLSLSHVKEVEMLHELVFGIPSLESLTLDVSRLSEDTQMLRGAFDSLSHGLYSNLTTLNFTDLKGASSLHVPNMFRSLLPRMYRLQFLNVSRAFISADALSAIPSSARLTYLDIRGCRGLALDGLVDFLSTHPAVTSSLVVLKAGNIADPAPLSEAQVDIIISYAPRTLRSLDLSLSSMGRGNIAQLQLLCCQLEELSLGRNLRMRDVEDMLLRPVFTFQDEYRTSSSSDEYTEEACVHACTLEPMRRAIALCKLRRRLDSVCMNVNNRRTAMALTLRYLNVSSLAVEEQGQIKQSVLLGSHTKPLLAIELGEIPWEEWSLLERACCAARWRAERVGKRSWLERV</sequence>
<dbReference type="STRING" id="503106.A0A218Z875"/>
<name>A0A218Z875_9HELO</name>
<dbReference type="Gene3D" id="3.80.10.10">
    <property type="entry name" value="Ribonuclease Inhibitor"/>
    <property type="match status" value="1"/>
</dbReference>
<dbReference type="OrthoDB" id="9994419at2759"/>
<reference evidence="1 2" key="1">
    <citation type="submission" date="2017-04" db="EMBL/GenBank/DDBJ databases">
        <title>Draft genome sequence of Marssonina coronaria NL1: causal agent of apple blotch.</title>
        <authorList>
            <person name="Cheng Q."/>
        </authorList>
    </citation>
    <scope>NUCLEOTIDE SEQUENCE [LARGE SCALE GENOMIC DNA]</scope>
    <source>
        <strain evidence="1 2">NL1</strain>
    </source>
</reference>
<proteinExistence type="predicted"/>
<comment type="caution">
    <text evidence="1">The sequence shown here is derived from an EMBL/GenBank/DDBJ whole genome shotgun (WGS) entry which is preliminary data.</text>
</comment>
<dbReference type="InterPro" id="IPR032675">
    <property type="entry name" value="LRR_dom_sf"/>
</dbReference>
<evidence type="ECO:0000313" key="1">
    <source>
        <dbReference type="EMBL" id="OWP04269.1"/>
    </source>
</evidence>
<evidence type="ECO:0008006" key="3">
    <source>
        <dbReference type="Google" id="ProtNLM"/>
    </source>
</evidence>
<keyword evidence="2" id="KW-1185">Reference proteome</keyword>
<dbReference type="EMBL" id="MZNU01000116">
    <property type="protein sequence ID" value="OWP04269.1"/>
    <property type="molecule type" value="Genomic_DNA"/>
</dbReference>